<keyword evidence="6 9" id="KW-0378">Hydrolase</keyword>
<dbReference type="PRINTS" id="PR00781">
    <property type="entry name" value="LIPOSIGPTASE"/>
</dbReference>
<dbReference type="PANTHER" id="PTHR33695:SF1">
    <property type="entry name" value="LIPOPROTEIN SIGNAL PEPTIDASE"/>
    <property type="match status" value="1"/>
</dbReference>
<keyword evidence="7 9" id="KW-1133">Transmembrane helix</keyword>
<comment type="caution">
    <text evidence="11">The sequence shown here is derived from an EMBL/GenBank/DDBJ whole genome shotgun (WGS) entry which is preliminary data.</text>
</comment>
<evidence type="ECO:0000256" key="5">
    <source>
        <dbReference type="ARBA" id="ARBA00022750"/>
    </source>
</evidence>
<dbReference type="Pfam" id="PF01252">
    <property type="entry name" value="Peptidase_A8"/>
    <property type="match status" value="1"/>
</dbReference>
<evidence type="ECO:0000256" key="7">
    <source>
        <dbReference type="ARBA" id="ARBA00022989"/>
    </source>
</evidence>
<proteinExistence type="inferred from homology"/>
<comment type="subcellular location">
    <subcellularLocation>
        <location evidence="9">Cell membrane</location>
        <topology evidence="9">Multi-pass membrane protein</topology>
    </subcellularLocation>
</comment>
<dbReference type="NCBIfam" id="TIGR00077">
    <property type="entry name" value="lspA"/>
    <property type="match status" value="1"/>
</dbReference>
<feature type="active site" evidence="9">
    <location>
        <position position="126"/>
    </location>
</feature>
<dbReference type="PANTHER" id="PTHR33695">
    <property type="entry name" value="LIPOPROTEIN SIGNAL PEPTIDASE"/>
    <property type="match status" value="1"/>
</dbReference>
<evidence type="ECO:0000256" key="1">
    <source>
        <dbReference type="ARBA" id="ARBA00006139"/>
    </source>
</evidence>
<accession>A0ABU5L7G2</accession>
<organism evidence="11 12">
    <name type="scientific">Candidatus Cyrtobacter comes</name>
    <dbReference type="NCBI Taxonomy" id="675776"/>
    <lineage>
        <taxon>Bacteria</taxon>
        <taxon>Pseudomonadati</taxon>
        <taxon>Pseudomonadota</taxon>
        <taxon>Alphaproteobacteria</taxon>
        <taxon>Rickettsiales</taxon>
        <taxon>Candidatus Midichloriaceae</taxon>
        <taxon>Candidatus Cyrtobacter</taxon>
    </lineage>
</organism>
<evidence type="ECO:0000256" key="2">
    <source>
        <dbReference type="ARBA" id="ARBA00022475"/>
    </source>
</evidence>
<keyword evidence="2 9" id="KW-1003">Cell membrane</keyword>
<name>A0ABU5L7G2_9RICK</name>
<evidence type="ECO:0000256" key="10">
    <source>
        <dbReference type="RuleBase" id="RU004181"/>
    </source>
</evidence>
<evidence type="ECO:0000256" key="8">
    <source>
        <dbReference type="ARBA" id="ARBA00023136"/>
    </source>
</evidence>
<comment type="pathway">
    <text evidence="9">Protein modification; lipoprotein biosynthesis (signal peptide cleavage).</text>
</comment>
<keyword evidence="8 9" id="KW-0472">Membrane</keyword>
<evidence type="ECO:0000313" key="12">
    <source>
        <dbReference type="Proteomes" id="UP001293791"/>
    </source>
</evidence>
<dbReference type="InterPro" id="IPR001872">
    <property type="entry name" value="Peptidase_A8"/>
</dbReference>
<feature type="transmembrane region" description="Helical" evidence="9">
    <location>
        <begin position="122"/>
        <end position="143"/>
    </location>
</feature>
<evidence type="ECO:0000256" key="3">
    <source>
        <dbReference type="ARBA" id="ARBA00022670"/>
    </source>
</evidence>
<comment type="catalytic activity">
    <reaction evidence="9">
        <text>Release of signal peptides from bacterial membrane prolipoproteins. Hydrolyzes -Xaa-Yaa-Zaa-|-(S,diacylglyceryl)Cys-, in which Xaa is hydrophobic (preferably Leu), and Yaa (Ala or Ser) and Zaa (Gly or Ala) have small, neutral side chains.</text>
        <dbReference type="EC" id="3.4.23.36"/>
    </reaction>
</comment>
<reference evidence="11 12" key="1">
    <citation type="submission" date="2023-02" db="EMBL/GenBank/DDBJ databases">
        <title>Host association and intracellularity evolved multiple times independently in the Rickettsiales.</title>
        <authorList>
            <person name="Castelli M."/>
            <person name="Nardi T."/>
            <person name="Gammuto L."/>
            <person name="Bellinzona G."/>
            <person name="Sabaneyeva E."/>
            <person name="Potekhin A."/>
            <person name="Serra V."/>
            <person name="Petroni G."/>
            <person name="Sassera D."/>
        </authorList>
    </citation>
    <scope>NUCLEOTIDE SEQUENCE [LARGE SCALE GENOMIC DNA]</scope>
    <source>
        <strain evidence="11 12">BOD18</strain>
    </source>
</reference>
<protein>
    <recommendedName>
        <fullName evidence="9">Lipoprotein signal peptidase</fullName>
        <ecNumber evidence="9">3.4.23.36</ecNumber>
    </recommendedName>
    <alternativeName>
        <fullName evidence="9">Prolipoprotein signal peptidase</fullName>
    </alternativeName>
    <alternativeName>
        <fullName evidence="9">Signal peptidase II</fullName>
        <shortName evidence="9">SPase II</shortName>
    </alternativeName>
</protein>
<comment type="function">
    <text evidence="9">This protein specifically catalyzes the removal of signal peptides from prolipoproteins.</text>
</comment>
<keyword evidence="4 9" id="KW-0812">Transmembrane</keyword>
<keyword evidence="5 9" id="KW-0064">Aspartyl protease</keyword>
<keyword evidence="12" id="KW-1185">Reference proteome</keyword>
<gene>
    <name evidence="9" type="primary">lspA</name>
    <name evidence="11" type="ORF">Cyrtocomes_00425</name>
</gene>
<evidence type="ECO:0000256" key="4">
    <source>
        <dbReference type="ARBA" id="ARBA00022692"/>
    </source>
</evidence>
<evidence type="ECO:0000256" key="9">
    <source>
        <dbReference type="HAMAP-Rule" id="MF_00161"/>
    </source>
</evidence>
<keyword evidence="3 9" id="KW-0645">Protease</keyword>
<evidence type="ECO:0000313" key="11">
    <source>
        <dbReference type="EMBL" id="MDZ5762058.1"/>
    </source>
</evidence>
<dbReference type="RefSeq" id="WP_322497545.1">
    <property type="nucleotide sequence ID" value="NZ_JARGYT010000018.1"/>
</dbReference>
<dbReference type="EMBL" id="JARGYT010000018">
    <property type="protein sequence ID" value="MDZ5762058.1"/>
    <property type="molecule type" value="Genomic_DNA"/>
</dbReference>
<feature type="transmembrane region" description="Helical" evidence="9">
    <location>
        <begin position="60"/>
        <end position="77"/>
    </location>
</feature>
<dbReference type="EC" id="3.4.23.36" evidence="9"/>
<comment type="similarity">
    <text evidence="1 9 10">Belongs to the peptidase A8 family.</text>
</comment>
<comment type="caution">
    <text evidence="9">Lacks conserved residue(s) required for the propagation of feature annotation.</text>
</comment>
<feature type="active site" evidence="9">
    <location>
        <position position="108"/>
    </location>
</feature>
<dbReference type="HAMAP" id="MF_00161">
    <property type="entry name" value="LspA"/>
    <property type="match status" value="1"/>
</dbReference>
<evidence type="ECO:0000256" key="6">
    <source>
        <dbReference type="ARBA" id="ARBA00022801"/>
    </source>
</evidence>
<sequence>MRFLLLGIVVILLDQVSKFVVLDFITGTDSLYVMHFLNISPVWNYGVSFGMFNDYTTNQSIFLGLSAFVVSFMLYAYKAGLVSGYCMLMVGGAISNCIDRVIHGAVFDFIDLHAFGYHYPTFNVADSMIVVGAILLSTQNFFIRKNESGTR</sequence>
<dbReference type="Proteomes" id="UP001293791">
    <property type="component" value="Unassembled WGS sequence"/>
</dbReference>
<keyword evidence="11" id="KW-0449">Lipoprotein</keyword>